<organism evidence="6 7">
    <name type="scientific">Anisodus acutangulus</name>
    <dbReference type="NCBI Taxonomy" id="402998"/>
    <lineage>
        <taxon>Eukaryota</taxon>
        <taxon>Viridiplantae</taxon>
        <taxon>Streptophyta</taxon>
        <taxon>Embryophyta</taxon>
        <taxon>Tracheophyta</taxon>
        <taxon>Spermatophyta</taxon>
        <taxon>Magnoliopsida</taxon>
        <taxon>eudicotyledons</taxon>
        <taxon>Gunneridae</taxon>
        <taxon>Pentapetalae</taxon>
        <taxon>asterids</taxon>
        <taxon>lamiids</taxon>
        <taxon>Solanales</taxon>
        <taxon>Solanaceae</taxon>
        <taxon>Solanoideae</taxon>
        <taxon>Hyoscyameae</taxon>
        <taxon>Anisodus</taxon>
    </lineage>
</organism>
<evidence type="ECO:0000259" key="5">
    <source>
        <dbReference type="PROSITE" id="PS50280"/>
    </source>
</evidence>
<dbReference type="AlphaFoldDB" id="A0A9Q1R148"/>
<evidence type="ECO:0000313" key="6">
    <source>
        <dbReference type="EMBL" id="KAJ8535488.1"/>
    </source>
</evidence>
<dbReference type="EMBL" id="JAJAGQ010000018">
    <property type="protein sequence ID" value="KAJ8535488.1"/>
    <property type="molecule type" value="Genomic_DNA"/>
</dbReference>
<dbReference type="InterPro" id="IPR050600">
    <property type="entry name" value="SETD3_SETD6_MTase"/>
</dbReference>
<dbReference type="FunFam" id="3.90.1410.10:FF:000005">
    <property type="entry name" value="Ribulose-1,5 bisphosphate carboxylase/oxygenase large subunit N-methyltransferase, chloroplastic"/>
    <property type="match status" value="1"/>
</dbReference>
<gene>
    <name evidence="6" type="ORF">K7X08_023208</name>
</gene>
<comment type="caution">
    <text evidence="6">The sequence shown here is derived from an EMBL/GenBank/DDBJ whole genome shotgun (WGS) entry which is preliminary data.</text>
</comment>
<dbReference type="InterPro" id="IPR001214">
    <property type="entry name" value="SET_dom"/>
</dbReference>
<evidence type="ECO:0000256" key="2">
    <source>
        <dbReference type="ARBA" id="ARBA00022679"/>
    </source>
</evidence>
<dbReference type="OrthoDB" id="1276780at2759"/>
<sequence length="583" mass="65775">MSYRITFSNTWRPPRSLLARLCCHFSFSTRLAKCYIDEECNEFLPWLEHRAGVEISSLLSIGKSAYGRSLVARHPIKPGDCLFKVPYNVQLAPDNLPRGINALLGDNVGDVAKVALLILYEQKLGKKSEWAPYITRLPRPEDMHSTIFWDDNELEMIQQSSLHQETIMHKLFVEQEYLTIKEASFQFSEIIQDVTLEGFKYACALVTSRAWESSRGVSMIPFADFANHSDLSDTTVLGSEEKQLSEVIADYGYAPGDQVLIRYGKFSNARLLLDFGFTLPCNKYDQVQVELTIPHEDKLRQLKLELLSRYQTPFLKDVNGFSSSENSFALEEVRSADAQGRGIPQSIRAFARVLCSNSPQEINDLAVEAAENDGRLARRPLKDNIREIQAHQFLLSKITELIEEYNASIKSLELPNLCMVGKLDSRRQMAQYLLTGELHRLKANRLWSQMENDDLDLALGHTSSLNQATQNHLSLPFSTLCCLYKLSSSLHLHPPKLKSTRIYAIQSEARRLLDVTLPDLPKPDLPIGLPKPELPTLPQPGLPTLPMPNLPLPELPKPQLPTLPKPQLPLPELPVPLPPLPSP</sequence>
<dbReference type="PANTHER" id="PTHR13271">
    <property type="entry name" value="UNCHARACTERIZED PUTATIVE METHYLTRANSFERASE"/>
    <property type="match status" value="1"/>
</dbReference>
<dbReference type="InterPro" id="IPR036464">
    <property type="entry name" value="Rubisco_LSMT_subst-bd_sf"/>
</dbReference>
<evidence type="ECO:0000313" key="7">
    <source>
        <dbReference type="Proteomes" id="UP001152561"/>
    </source>
</evidence>
<dbReference type="Gene3D" id="3.90.1420.10">
    <property type="entry name" value="Rubisco LSMT, substrate-binding domain"/>
    <property type="match status" value="1"/>
</dbReference>
<feature type="region of interest" description="Disordered" evidence="4">
    <location>
        <begin position="524"/>
        <end position="583"/>
    </location>
</feature>
<dbReference type="PANTHER" id="PTHR13271:SF134">
    <property type="entry name" value="OS01G0976450 PROTEIN"/>
    <property type="match status" value="1"/>
</dbReference>
<keyword evidence="7" id="KW-1185">Reference proteome</keyword>
<accession>A0A9Q1R148</accession>
<dbReference type="GO" id="GO:0032259">
    <property type="term" value="P:methylation"/>
    <property type="evidence" value="ECO:0007669"/>
    <property type="project" value="UniProtKB-KW"/>
</dbReference>
<dbReference type="Gene3D" id="3.90.1410.10">
    <property type="entry name" value="set domain protein methyltransferase, domain 1"/>
    <property type="match status" value="1"/>
</dbReference>
<dbReference type="SUPFAM" id="SSF82199">
    <property type="entry name" value="SET domain"/>
    <property type="match status" value="1"/>
</dbReference>
<keyword evidence="3" id="KW-0949">S-adenosyl-L-methionine</keyword>
<evidence type="ECO:0000256" key="4">
    <source>
        <dbReference type="SAM" id="MobiDB-lite"/>
    </source>
</evidence>
<feature type="domain" description="SET" evidence="5">
    <location>
        <begin position="51"/>
        <end position="264"/>
    </location>
</feature>
<proteinExistence type="predicted"/>
<keyword evidence="1" id="KW-0489">Methyltransferase</keyword>
<reference evidence="7" key="1">
    <citation type="journal article" date="2023" name="Proc. Natl. Acad. Sci. U.S.A.">
        <title>Genomic and structural basis for evolution of tropane alkaloid biosynthesis.</title>
        <authorList>
            <person name="Wanga Y.-J."/>
            <person name="Taina T."/>
            <person name="Yua J.-Y."/>
            <person name="Lia J."/>
            <person name="Xua B."/>
            <person name="Chenc J."/>
            <person name="D'Auriad J.C."/>
            <person name="Huanga J.-P."/>
            <person name="Huanga S.-X."/>
        </authorList>
    </citation>
    <scope>NUCLEOTIDE SEQUENCE [LARGE SCALE GENOMIC DNA]</scope>
    <source>
        <strain evidence="7">cv. KIB-2019</strain>
    </source>
</reference>
<dbReference type="PROSITE" id="PS50280">
    <property type="entry name" value="SET"/>
    <property type="match status" value="1"/>
</dbReference>
<name>A0A9Q1R148_9SOLA</name>
<feature type="compositionally biased region" description="Pro residues" evidence="4">
    <location>
        <begin position="532"/>
        <end position="583"/>
    </location>
</feature>
<protein>
    <recommendedName>
        <fullName evidence="5">SET domain-containing protein</fullName>
    </recommendedName>
</protein>
<dbReference type="GO" id="GO:0016279">
    <property type="term" value="F:protein-lysine N-methyltransferase activity"/>
    <property type="evidence" value="ECO:0007669"/>
    <property type="project" value="TreeGrafter"/>
</dbReference>
<dbReference type="InterPro" id="IPR046341">
    <property type="entry name" value="SET_dom_sf"/>
</dbReference>
<evidence type="ECO:0000256" key="1">
    <source>
        <dbReference type="ARBA" id="ARBA00022603"/>
    </source>
</evidence>
<keyword evidence="2" id="KW-0808">Transferase</keyword>
<dbReference type="InterPro" id="IPR015353">
    <property type="entry name" value="Rubisco_LSMT_subst-bd"/>
</dbReference>
<dbReference type="Pfam" id="PF09273">
    <property type="entry name" value="Rubis-subs-bind"/>
    <property type="match status" value="1"/>
</dbReference>
<evidence type="ECO:0000256" key="3">
    <source>
        <dbReference type="ARBA" id="ARBA00022691"/>
    </source>
</evidence>
<dbReference type="Proteomes" id="UP001152561">
    <property type="component" value="Unassembled WGS sequence"/>
</dbReference>